<dbReference type="EMBL" id="FTOA01000003">
    <property type="protein sequence ID" value="SIS68003.1"/>
    <property type="molecule type" value="Genomic_DNA"/>
</dbReference>
<dbReference type="SUPFAM" id="SSF48371">
    <property type="entry name" value="ARM repeat"/>
    <property type="match status" value="1"/>
</dbReference>
<dbReference type="Gene3D" id="1.25.40.290">
    <property type="entry name" value="ARM repeat domains"/>
    <property type="match status" value="1"/>
</dbReference>
<dbReference type="AlphaFoldDB" id="A0A1N7L2B3"/>
<organism evidence="1 2">
    <name type="scientific">Insolitispirillum peregrinum</name>
    <dbReference type="NCBI Taxonomy" id="80876"/>
    <lineage>
        <taxon>Bacteria</taxon>
        <taxon>Pseudomonadati</taxon>
        <taxon>Pseudomonadota</taxon>
        <taxon>Alphaproteobacteria</taxon>
        <taxon>Rhodospirillales</taxon>
        <taxon>Novispirillaceae</taxon>
        <taxon>Insolitispirillum</taxon>
    </lineage>
</organism>
<name>A0A1N7L2B3_9PROT</name>
<dbReference type="RefSeq" id="WP_076399723.1">
    <property type="nucleotide sequence ID" value="NZ_FTOA01000003.1"/>
</dbReference>
<dbReference type="InterPro" id="IPR016024">
    <property type="entry name" value="ARM-type_fold"/>
</dbReference>
<dbReference type="Proteomes" id="UP000185678">
    <property type="component" value="Unassembled WGS sequence"/>
</dbReference>
<evidence type="ECO:0000313" key="2">
    <source>
        <dbReference type="Proteomes" id="UP000185678"/>
    </source>
</evidence>
<evidence type="ECO:0000313" key="1">
    <source>
        <dbReference type="EMBL" id="SIS68003.1"/>
    </source>
</evidence>
<gene>
    <name evidence="1" type="ORF">SAMN05421779_10366</name>
</gene>
<reference evidence="1 2" key="1">
    <citation type="submission" date="2017-01" db="EMBL/GenBank/DDBJ databases">
        <authorList>
            <person name="Mah S.A."/>
            <person name="Swanson W.J."/>
            <person name="Moy G.W."/>
            <person name="Vacquier V.D."/>
        </authorList>
    </citation>
    <scope>NUCLEOTIDE SEQUENCE [LARGE SCALE GENOMIC DNA]</scope>
    <source>
        <strain evidence="1 2">DSM 11589</strain>
    </source>
</reference>
<dbReference type="STRING" id="80876.SAMN05421779_10366"/>
<proteinExistence type="predicted"/>
<protein>
    <submittedName>
        <fullName evidence="1">3-methyladenine DNA glycosylase AlkC</fullName>
    </submittedName>
</protein>
<dbReference type="OrthoDB" id="9797162at2"/>
<keyword evidence="2" id="KW-1185">Reference proteome</keyword>
<sequence length="256" mass="27606">MSTARKGASRMQDIPPDVLDALSCGTLATATLTEGLAIDQARLLRCVFPDLPAASLAAAQAATDLGIVKRMAAIAALLLETVGPSAIATCQSHLSDTVRGWACFMIGADPASEPQQRLQTIQPLADDPHFGVREWAWLAVRPALVQTLSDSIDALIPWTASPSERVRRFASEALRPRGVWCSHIPALKKDPALGLPLLAPLRTDPAVYVQDSVANWLNDAAKDQPDWVRALCEDWRSDTPTPATDRICTRALRSLT</sequence>
<accession>A0A1N7L2B3</accession>